<keyword evidence="2" id="KW-0547">Nucleotide-binding</keyword>
<dbReference type="GO" id="GO:0006952">
    <property type="term" value="P:defense response"/>
    <property type="evidence" value="ECO:0007669"/>
    <property type="project" value="UniProtKB-KW"/>
</dbReference>
<proteinExistence type="predicted"/>
<evidence type="ECO:0000313" key="6">
    <source>
        <dbReference type="EMBL" id="KAF2293690.1"/>
    </source>
</evidence>
<evidence type="ECO:0000259" key="5">
    <source>
        <dbReference type="Pfam" id="PF18052"/>
    </source>
</evidence>
<dbReference type="Proteomes" id="UP000467840">
    <property type="component" value="Chromosome 7"/>
</dbReference>
<dbReference type="Pfam" id="PF00931">
    <property type="entry name" value="NB-ARC"/>
    <property type="match status" value="1"/>
</dbReference>
<organism evidence="6 7">
    <name type="scientific">Hevea brasiliensis</name>
    <name type="common">Para rubber tree</name>
    <name type="synonym">Siphonia brasiliensis</name>
    <dbReference type="NCBI Taxonomy" id="3981"/>
    <lineage>
        <taxon>Eukaryota</taxon>
        <taxon>Viridiplantae</taxon>
        <taxon>Streptophyta</taxon>
        <taxon>Embryophyta</taxon>
        <taxon>Tracheophyta</taxon>
        <taxon>Spermatophyta</taxon>
        <taxon>Magnoliopsida</taxon>
        <taxon>eudicotyledons</taxon>
        <taxon>Gunneridae</taxon>
        <taxon>Pentapetalae</taxon>
        <taxon>rosids</taxon>
        <taxon>fabids</taxon>
        <taxon>Malpighiales</taxon>
        <taxon>Euphorbiaceae</taxon>
        <taxon>Crotonoideae</taxon>
        <taxon>Micrandreae</taxon>
        <taxon>Hevea</taxon>
    </lineage>
</organism>
<dbReference type="SUPFAM" id="SSF52540">
    <property type="entry name" value="P-loop containing nucleoside triphosphate hydrolases"/>
    <property type="match status" value="1"/>
</dbReference>
<dbReference type="AlphaFoldDB" id="A0A6A6KXD6"/>
<evidence type="ECO:0000313" key="7">
    <source>
        <dbReference type="Proteomes" id="UP000467840"/>
    </source>
</evidence>
<evidence type="ECO:0008006" key="8">
    <source>
        <dbReference type="Google" id="ProtNLM"/>
    </source>
</evidence>
<accession>A0A6A6KXD6</accession>
<name>A0A6A6KXD6_HEVBR</name>
<protein>
    <recommendedName>
        <fullName evidence="8">NB-ARC domain-containing protein</fullName>
    </recommendedName>
</protein>
<evidence type="ECO:0000259" key="4">
    <source>
        <dbReference type="Pfam" id="PF00931"/>
    </source>
</evidence>
<dbReference type="PANTHER" id="PTHR19338:SF73">
    <property type="entry name" value="DISEASE RESISTANCE PROTEIN RGA2-LIKE"/>
    <property type="match status" value="1"/>
</dbReference>
<dbReference type="Gene3D" id="1.20.5.4130">
    <property type="match status" value="1"/>
</dbReference>
<dbReference type="PRINTS" id="PR00364">
    <property type="entry name" value="DISEASERSIST"/>
</dbReference>
<feature type="domain" description="NB-ARC" evidence="4">
    <location>
        <begin position="140"/>
        <end position="252"/>
    </location>
</feature>
<sequence>MASVLDKIECPEFLKFDRERQVLAEIRKWENFFTAIKFVLDNAEEKQMEDRLVESWLSDLKNLAYDVEDILDEFAPELLQRRLKGNVKPVQITTIFQEIAKQQQDLGFIKKNVGSTSSCKVCTRPPSTCLHHEPEVYGRDEDKRKLLDLLLRDETSDVKVGVIPIVGMGGVGKTTLARLVYNDKASQQQFQVKSWVSVSDEFDILRITKSILQSTTLKSCDLKELNQIQLKLHEKLAGRKFFIVLDDVLEQEL</sequence>
<gene>
    <name evidence="6" type="ORF">GH714_004185</name>
</gene>
<dbReference type="Pfam" id="PF18052">
    <property type="entry name" value="Rx_N"/>
    <property type="match status" value="1"/>
</dbReference>
<keyword evidence="3" id="KW-0611">Plant defense</keyword>
<dbReference type="GO" id="GO:0043531">
    <property type="term" value="F:ADP binding"/>
    <property type="evidence" value="ECO:0007669"/>
    <property type="project" value="InterPro"/>
</dbReference>
<dbReference type="EMBL" id="JAAGAX010000013">
    <property type="protein sequence ID" value="KAF2293690.1"/>
    <property type="molecule type" value="Genomic_DNA"/>
</dbReference>
<evidence type="ECO:0000256" key="1">
    <source>
        <dbReference type="ARBA" id="ARBA00022737"/>
    </source>
</evidence>
<dbReference type="Gene3D" id="3.40.50.300">
    <property type="entry name" value="P-loop containing nucleotide triphosphate hydrolases"/>
    <property type="match status" value="1"/>
</dbReference>
<reference evidence="6 7" key="1">
    <citation type="journal article" date="2020" name="Mol. Plant">
        <title>The Chromosome-Based Rubber Tree Genome Provides New Insights into Spurge Genome Evolution and Rubber Biosynthesis.</title>
        <authorList>
            <person name="Liu J."/>
            <person name="Shi C."/>
            <person name="Shi C.C."/>
            <person name="Li W."/>
            <person name="Zhang Q.J."/>
            <person name="Zhang Y."/>
            <person name="Li K."/>
            <person name="Lu H.F."/>
            <person name="Shi C."/>
            <person name="Zhu S.T."/>
            <person name="Xiao Z.Y."/>
            <person name="Nan H."/>
            <person name="Yue Y."/>
            <person name="Zhu X.G."/>
            <person name="Wu Y."/>
            <person name="Hong X.N."/>
            <person name="Fan G.Y."/>
            <person name="Tong Y."/>
            <person name="Zhang D."/>
            <person name="Mao C.L."/>
            <person name="Liu Y.L."/>
            <person name="Hao S.J."/>
            <person name="Liu W.Q."/>
            <person name="Lv M.Q."/>
            <person name="Zhang H.B."/>
            <person name="Liu Y."/>
            <person name="Hu-Tang G.R."/>
            <person name="Wang J.P."/>
            <person name="Wang J.H."/>
            <person name="Sun Y.H."/>
            <person name="Ni S.B."/>
            <person name="Chen W.B."/>
            <person name="Zhang X.C."/>
            <person name="Jiao Y.N."/>
            <person name="Eichler E.E."/>
            <person name="Li G.H."/>
            <person name="Liu X."/>
            <person name="Gao L.Z."/>
        </authorList>
    </citation>
    <scope>NUCLEOTIDE SEQUENCE [LARGE SCALE GENOMIC DNA]</scope>
    <source>
        <strain evidence="7">cv. GT1</strain>
        <tissue evidence="6">Leaf</tissue>
    </source>
</reference>
<comment type="caution">
    <text evidence="6">The sequence shown here is derived from an EMBL/GenBank/DDBJ whole genome shotgun (WGS) entry which is preliminary data.</text>
</comment>
<dbReference type="PANTHER" id="PTHR19338">
    <property type="entry name" value="TRANSLOCASE OF INNER MITOCHONDRIAL MEMBRANE 13 HOMOLOG"/>
    <property type="match status" value="1"/>
</dbReference>
<evidence type="ECO:0000256" key="2">
    <source>
        <dbReference type="ARBA" id="ARBA00022741"/>
    </source>
</evidence>
<dbReference type="InterPro" id="IPR002182">
    <property type="entry name" value="NB-ARC"/>
</dbReference>
<dbReference type="InterPro" id="IPR041118">
    <property type="entry name" value="Rx_N"/>
</dbReference>
<feature type="domain" description="Disease resistance N-terminal" evidence="5">
    <location>
        <begin position="17"/>
        <end position="85"/>
    </location>
</feature>
<dbReference type="InterPro" id="IPR027417">
    <property type="entry name" value="P-loop_NTPase"/>
</dbReference>
<keyword evidence="1" id="KW-0677">Repeat</keyword>
<evidence type="ECO:0000256" key="3">
    <source>
        <dbReference type="ARBA" id="ARBA00022821"/>
    </source>
</evidence>
<keyword evidence="7" id="KW-1185">Reference proteome</keyword>